<evidence type="ECO:0000256" key="1">
    <source>
        <dbReference type="ARBA" id="ARBA00023002"/>
    </source>
</evidence>
<dbReference type="CDD" id="cd05288">
    <property type="entry name" value="PGDH"/>
    <property type="match status" value="1"/>
</dbReference>
<dbReference type="SUPFAM" id="SSF50129">
    <property type="entry name" value="GroES-like"/>
    <property type="match status" value="1"/>
</dbReference>
<reference evidence="3 4" key="1">
    <citation type="submission" date="2013-03" db="EMBL/GenBank/DDBJ databases">
        <title>Salinisphaera dokdonensis CL-ES53 Genome Sequencing.</title>
        <authorList>
            <person name="Li C."/>
            <person name="Lai Q."/>
            <person name="Shao Z."/>
        </authorList>
    </citation>
    <scope>NUCLEOTIDE SEQUENCE [LARGE SCALE GENOMIC DNA]</scope>
    <source>
        <strain evidence="3 4">CL-ES53</strain>
    </source>
</reference>
<evidence type="ECO:0000313" key="3">
    <source>
        <dbReference type="EMBL" id="MES1929941.1"/>
    </source>
</evidence>
<accession>A0ABV2B230</accession>
<dbReference type="Pfam" id="PF00107">
    <property type="entry name" value="ADH_zinc_N"/>
    <property type="match status" value="1"/>
</dbReference>
<dbReference type="InterPro" id="IPR041694">
    <property type="entry name" value="ADH_N_2"/>
</dbReference>
<dbReference type="InterPro" id="IPR036291">
    <property type="entry name" value="NAD(P)-bd_dom_sf"/>
</dbReference>
<dbReference type="Gene3D" id="3.40.50.720">
    <property type="entry name" value="NAD(P)-binding Rossmann-like Domain"/>
    <property type="match status" value="1"/>
</dbReference>
<protein>
    <submittedName>
        <fullName evidence="3">Oxidoreductase, zinc-binding dehydrogenase family protein</fullName>
    </submittedName>
</protein>
<dbReference type="EMBL" id="APND01000003">
    <property type="protein sequence ID" value="MES1929941.1"/>
    <property type="molecule type" value="Genomic_DNA"/>
</dbReference>
<dbReference type="RefSeq" id="WP_353111651.1">
    <property type="nucleotide sequence ID" value="NZ_APND01000003.1"/>
</dbReference>
<dbReference type="Proteomes" id="UP001460888">
    <property type="component" value="Unassembled WGS sequence"/>
</dbReference>
<dbReference type="InterPro" id="IPR013149">
    <property type="entry name" value="ADH-like_C"/>
</dbReference>
<proteinExistence type="predicted"/>
<dbReference type="InterPro" id="IPR045010">
    <property type="entry name" value="MDR_fam"/>
</dbReference>
<keyword evidence="1" id="KW-0560">Oxidoreductase</keyword>
<gene>
    <name evidence="3" type="ORF">SADO_11814</name>
</gene>
<evidence type="ECO:0000259" key="2">
    <source>
        <dbReference type="SMART" id="SM00829"/>
    </source>
</evidence>
<keyword evidence="4" id="KW-1185">Reference proteome</keyword>
<dbReference type="Gene3D" id="3.90.180.10">
    <property type="entry name" value="Medium-chain alcohol dehydrogenases, catalytic domain"/>
    <property type="match status" value="1"/>
</dbReference>
<dbReference type="Pfam" id="PF16884">
    <property type="entry name" value="ADH_N_2"/>
    <property type="match status" value="1"/>
</dbReference>
<organism evidence="3 4">
    <name type="scientific">Salinisphaera dokdonensis CL-ES53</name>
    <dbReference type="NCBI Taxonomy" id="1304272"/>
    <lineage>
        <taxon>Bacteria</taxon>
        <taxon>Pseudomonadati</taxon>
        <taxon>Pseudomonadota</taxon>
        <taxon>Gammaproteobacteria</taxon>
        <taxon>Salinisphaerales</taxon>
        <taxon>Salinisphaeraceae</taxon>
        <taxon>Salinisphaera</taxon>
    </lineage>
</organism>
<evidence type="ECO:0000313" key="4">
    <source>
        <dbReference type="Proteomes" id="UP001460888"/>
    </source>
</evidence>
<dbReference type="SUPFAM" id="SSF51735">
    <property type="entry name" value="NAD(P)-binding Rossmann-fold domains"/>
    <property type="match status" value="1"/>
</dbReference>
<feature type="domain" description="Enoyl reductase (ER)" evidence="2">
    <location>
        <begin position="15"/>
        <end position="334"/>
    </location>
</feature>
<dbReference type="InterPro" id="IPR020843">
    <property type="entry name" value="ER"/>
</dbReference>
<dbReference type="PANTHER" id="PTHR43205:SF7">
    <property type="entry name" value="PROSTAGLANDIN REDUCTASE 1"/>
    <property type="match status" value="1"/>
</dbReference>
<sequence>MTVNRQIILAQRPQGMPDETHLQLQDGAMPSPGEGEVLVKTIYMSLDPYMRGRMSAAKSYAASVAEGAVMEGATVGEVVESNNDGFAVGDYVLAHGGWQEYAVQSATTLRKLDPDNAPISTAVGVLGMTGFTAYSGLDEIGAPKAGETVVVSAAAGAVGQIVGQIAKIKGCRVVGIAGAEDKCRHVVDAYGFDACVNYKEDDFADQLAAACPDGVDVYFENVGGVVFDTVRGLFNDFARIPVCGRIAHYNDSEAPPGPDRLVAFMGQVLVKRLRVQGFIQFDFKHRYGDFQRDMSAWVRSGEVRYQEDIVDGLENAVDAFQGLLQGRNRGKLLVQVAPDPTRG</sequence>
<name>A0ABV2B230_9GAMM</name>
<dbReference type="PANTHER" id="PTHR43205">
    <property type="entry name" value="PROSTAGLANDIN REDUCTASE"/>
    <property type="match status" value="1"/>
</dbReference>
<dbReference type="SMART" id="SM00829">
    <property type="entry name" value="PKS_ER"/>
    <property type="match status" value="1"/>
</dbReference>
<comment type="caution">
    <text evidence="3">The sequence shown here is derived from an EMBL/GenBank/DDBJ whole genome shotgun (WGS) entry which is preliminary data.</text>
</comment>
<dbReference type="InterPro" id="IPR011032">
    <property type="entry name" value="GroES-like_sf"/>
</dbReference>